<dbReference type="eggNOG" id="KOG2495">
    <property type="taxonomic scope" value="Eukaryota"/>
</dbReference>
<dbReference type="InterPro" id="IPR023753">
    <property type="entry name" value="FAD/NAD-binding_dom"/>
</dbReference>
<dbReference type="Pfam" id="PF07992">
    <property type="entry name" value="Pyr_redox_2"/>
    <property type="match status" value="1"/>
</dbReference>
<comment type="similarity">
    <text evidence="1">Belongs to the FAD-dependent oxidoreductase family.</text>
</comment>
<evidence type="ECO:0000256" key="3">
    <source>
        <dbReference type="ARBA" id="ARBA00022827"/>
    </source>
</evidence>
<organism evidence="6 7">
    <name type="scientific">Pseudozyma hubeiensis (strain SY62)</name>
    <name type="common">Yeast</name>
    <dbReference type="NCBI Taxonomy" id="1305764"/>
    <lineage>
        <taxon>Eukaryota</taxon>
        <taxon>Fungi</taxon>
        <taxon>Dikarya</taxon>
        <taxon>Basidiomycota</taxon>
        <taxon>Ustilaginomycotina</taxon>
        <taxon>Ustilaginomycetes</taxon>
        <taxon>Ustilaginales</taxon>
        <taxon>Ustilaginaceae</taxon>
        <taxon>Pseudozyma</taxon>
    </lineage>
</organism>
<protein>
    <recommendedName>
        <fullName evidence="5">FAD/NAD(P)-binding domain-containing protein</fullName>
    </recommendedName>
</protein>
<dbReference type="STRING" id="1305764.R9NVY8"/>
<dbReference type="PRINTS" id="PR00411">
    <property type="entry name" value="PNDRDTASEI"/>
</dbReference>
<dbReference type="PANTHER" id="PTHR43735">
    <property type="entry name" value="APOPTOSIS-INDUCING FACTOR 1"/>
    <property type="match status" value="1"/>
</dbReference>
<dbReference type="PANTHER" id="PTHR43735:SF3">
    <property type="entry name" value="FERROPTOSIS SUPPRESSOR PROTEIN 1"/>
    <property type="match status" value="1"/>
</dbReference>
<keyword evidence="4" id="KW-0560">Oxidoreductase</keyword>
<dbReference type="Gene3D" id="3.50.50.100">
    <property type="match status" value="1"/>
</dbReference>
<dbReference type="AlphaFoldDB" id="R9NVY8"/>
<evidence type="ECO:0000313" key="7">
    <source>
        <dbReference type="Proteomes" id="UP000014071"/>
    </source>
</evidence>
<dbReference type="HOGENOM" id="CLU_019845_6_2_1"/>
<dbReference type="GO" id="GO:0004174">
    <property type="term" value="F:electron-transferring-flavoprotein dehydrogenase activity"/>
    <property type="evidence" value="ECO:0007669"/>
    <property type="project" value="TreeGrafter"/>
</dbReference>
<keyword evidence="2" id="KW-0285">Flavoprotein</keyword>
<feature type="domain" description="FAD/NAD(P)-binding" evidence="5">
    <location>
        <begin position="7"/>
        <end position="325"/>
    </location>
</feature>
<reference evidence="7" key="1">
    <citation type="journal article" date="2013" name="Genome Announc.">
        <title>Draft genome sequence of the basidiomycetous yeast-like fungus Pseudozyma hubeiensis SY62, which produces an abundant amount of the biosurfactant mannosylerythritol lipids.</title>
        <authorList>
            <person name="Konishi M."/>
            <person name="Hatada Y."/>
            <person name="Horiuchi J."/>
        </authorList>
    </citation>
    <scope>NUCLEOTIDE SEQUENCE [LARGE SCALE GENOMIC DNA]</scope>
    <source>
        <strain evidence="7">SY62</strain>
    </source>
</reference>
<dbReference type="PRINTS" id="PR00368">
    <property type="entry name" value="FADPNR"/>
</dbReference>
<dbReference type="InterPro" id="IPR036188">
    <property type="entry name" value="FAD/NAD-bd_sf"/>
</dbReference>
<dbReference type="EMBL" id="DF238767">
    <property type="protein sequence ID" value="GAC92597.1"/>
    <property type="molecule type" value="Genomic_DNA"/>
</dbReference>
<dbReference type="SUPFAM" id="SSF51905">
    <property type="entry name" value="FAD/NAD(P)-binding domain"/>
    <property type="match status" value="1"/>
</dbReference>
<proteinExistence type="inferred from homology"/>
<dbReference type="Proteomes" id="UP000014071">
    <property type="component" value="Unassembled WGS sequence"/>
</dbReference>
<dbReference type="GO" id="GO:0005737">
    <property type="term" value="C:cytoplasm"/>
    <property type="evidence" value="ECO:0007669"/>
    <property type="project" value="TreeGrafter"/>
</dbReference>
<evidence type="ECO:0000313" key="6">
    <source>
        <dbReference type="EMBL" id="GAC92597.1"/>
    </source>
</evidence>
<keyword evidence="3" id="KW-0274">FAD</keyword>
<sequence>MSSDLLNVVIVGAASAGVNVATNLAKSLPSTHRVVLIEANPVAYWSIGALRASVLPGFETKVVHDLTAETVFGSTDSRHIVLAGTRVVDLQSDHIVVDKDVAASMPGSTVQEGKTSIPVERVVLAIGADYGFPARISPSAKTKEDILDQFRSMQKHVAEAKEILVVGGGPTGVEFAGEVLDVHRGKKVTLITRGSGLVTNGKDNYSGLSAKLISQLESKGVRVILNDSIDLNGQTTGPLSSTQTFKTEKGEQLTADFLLVGSGGKPHTQWISNIDPDILDSSARIKVSSTFSIESSSPRWSKYYAVGDAASTPGPKVSYMASQHAPQVAHNVVCDVKGEKQKMKVASPPSGDIIMVPVGKSGGAGYLMFFSVGGWPTSLIKGKSLFVSMFEGWFRK</sequence>
<name>R9NVY8_PSEHS</name>
<evidence type="ECO:0000256" key="4">
    <source>
        <dbReference type="ARBA" id="ARBA00023002"/>
    </source>
</evidence>
<evidence type="ECO:0000259" key="5">
    <source>
        <dbReference type="Pfam" id="PF07992"/>
    </source>
</evidence>
<dbReference type="OrthoDB" id="202203at2759"/>
<gene>
    <name evidence="6" type="ORF">PHSY_000151</name>
</gene>
<dbReference type="RefSeq" id="XP_012186184.1">
    <property type="nucleotide sequence ID" value="XM_012330794.1"/>
</dbReference>
<dbReference type="GeneID" id="24105463"/>
<keyword evidence="7" id="KW-1185">Reference proteome</keyword>
<evidence type="ECO:0000256" key="2">
    <source>
        <dbReference type="ARBA" id="ARBA00022630"/>
    </source>
</evidence>
<dbReference type="GO" id="GO:0050660">
    <property type="term" value="F:flavin adenine dinucleotide binding"/>
    <property type="evidence" value="ECO:0007669"/>
    <property type="project" value="TreeGrafter"/>
</dbReference>
<accession>R9NVY8</accession>
<evidence type="ECO:0000256" key="1">
    <source>
        <dbReference type="ARBA" id="ARBA00006442"/>
    </source>
</evidence>